<evidence type="ECO:0000313" key="2">
    <source>
        <dbReference type="Proteomes" id="UP001221142"/>
    </source>
</evidence>
<organism evidence="1 2">
    <name type="scientific">Roridomyces roridus</name>
    <dbReference type="NCBI Taxonomy" id="1738132"/>
    <lineage>
        <taxon>Eukaryota</taxon>
        <taxon>Fungi</taxon>
        <taxon>Dikarya</taxon>
        <taxon>Basidiomycota</taxon>
        <taxon>Agaricomycotina</taxon>
        <taxon>Agaricomycetes</taxon>
        <taxon>Agaricomycetidae</taxon>
        <taxon>Agaricales</taxon>
        <taxon>Marasmiineae</taxon>
        <taxon>Mycenaceae</taxon>
        <taxon>Roridomyces</taxon>
    </lineage>
</organism>
<dbReference type="Proteomes" id="UP001221142">
    <property type="component" value="Unassembled WGS sequence"/>
</dbReference>
<evidence type="ECO:0008006" key="3">
    <source>
        <dbReference type="Google" id="ProtNLM"/>
    </source>
</evidence>
<dbReference type="EMBL" id="JARKIF010000018">
    <property type="protein sequence ID" value="KAJ7619389.1"/>
    <property type="molecule type" value="Genomic_DNA"/>
</dbReference>
<dbReference type="AlphaFoldDB" id="A0AAD7BFB9"/>
<gene>
    <name evidence="1" type="ORF">FB45DRAFT_157525</name>
</gene>
<reference evidence="1" key="1">
    <citation type="submission" date="2023-03" db="EMBL/GenBank/DDBJ databases">
        <title>Massive genome expansion in bonnet fungi (Mycena s.s.) driven by repeated elements and novel gene families across ecological guilds.</title>
        <authorList>
            <consortium name="Lawrence Berkeley National Laboratory"/>
            <person name="Harder C.B."/>
            <person name="Miyauchi S."/>
            <person name="Viragh M."/>
            <person name="Kuo A."/>
            <person name="Thoen E."/>
            <person name="Andreopoulos B."/>
            <person name="Lu D."/>
            <person name="Skrede I."/>
            <person name="Drula E."/>
            <person name="Henrissat B."/>
            <person name="Morin E."/>
            <person name="Kohler A."/>
            <person name="Barry K."/>
            <person name="LaButti K."/>
            <person name="Morin E."/>
            <person name="Salamov A."/>
            <person name="Lipzen A."/>
            <person name="Mereny Z."/>
            <person name="Hegedus B."/>
            <person name="Baldrian P."/>
            <person name="Stursova M."/>
            <person name="Weitz H."/>
            <person name="Taylor A."/>
            <person name="Grigoriev I.V."/>
            <person name="Nagy L.G."/>
            <person name="Martin F."/>
            <person name="Kauserud H."/>
        </authorList>
    </citation>
    <scope>NUCLEOTIDE SEQUENCE</scope>
    <source>
        <strain evidence="1">9284</strain>
    </source>
</reference>
<keyword evidence="2" id="KW-1185">Reference proteome</keyword>
<sequence length="300" mass="33728">MPVESYIPNSHPVDLSNRQAVAEYHSQLVADRRAALLSGFTADLRFELDIAKPPRNPGARHPPALPSNALITFRLAEALQSGPGKHSQVWTAIAELPGGTPTTVVFKILQPSMCEYPEEADPYYWADYEFPGHLAEGEAWAYDHLAQKQGLLIPYFLGMRTIIAPSGERAWVLMLEYIAGGMSLRSYIQSPGRTLADTCNIRLSIETLTEFMADGWCNLDAVPRNVIVTGTPEARRILLIDLTYTVRLRAEEEEYQRVAARRKLFNDIYYALEDHTGELEQFMQTIGSQVRSRRPAPPRL</sequence>
<accession>A0AAD7BFB9</accession>
<protein>
    <recommendedName>
        <fullName evidence="3">Protein kinase domain-containing protein</fullName>
    </recommendedName>
</protein>
<proteinExistence type="predicted"/>
<name>A0AAD7BFB9_9AGAR</name>
<comment type="caution">
    <text evidence="1">The sequence shown here is derived from an EMBL/GenBank/DDBJ whole genome shotgun (WGS) entry which is preliminary data.</text>
</comment>
<evidence type="ECO:0000313" key="1">
    <source>
        <dbReference type="EMBL" id="KAJ7619389.1"/>
    </source>
</evidence>